<organism evidence="2 3">
    <name type="scientific">Linnemannia elongata AG-77</name>
    <dbReference type="NCBI Taxonomy" id="1314771"/>
    <lineage>
        <taxon>Eukaryota</taxon>
        <taxon>Fungi</taxon>
        <taxon>Fungi incertae sedis</taxon>
        <taxon>Mucoromycota</taxon>
        <taxon>Mortierellomycotina</taxon>
        <taxon>Mortierellomycetes</taxon>
        <taxon>Mortierellales</taxon>
        <taxon>Mortierellaceae</taxon>
        <taxon>Linnemannia</taxon>
    </lineage>
</organism>
<keyword evidence="1" id="KW-1133">Transmembrane helix</keyword>
<reference evidence="2 3" key="1">
    <citation type="submission" date="2016-05" db="EMBL/GenBank/DDBJ databases">
        <title>Genome sequencing reveals origins of a unique bacterial endosymbiosis in the earliest lineages of terrestrial Fungi.</title>
        <authorList>
            <consortium name="DOE Joint Genome Institute"/>
            <person name="Uehling J."/>
            <person name="Gryganskyi A."/>
            <person name="Hameed K."/>
            <person name="Tschaplinski T."/>
            <person name="Misztal P."/>
            <person name="Wu S."/>
            <person name="Desiro A."/>
            <person name="Vande Pol N."/>
            <person name="Du Z.-Y."/>
            <person name="Zienkiewicz A."/>
            <person name="Zienkiewicz K."/>
            <person name="Morin E."/>
            <person name="Tisserant E."/>
            <person name="Splivallo R."/>
            <person name="Hainaut M."/>
            <person name="Henrissat B."/>
            <person name="Ohm R."/>
            <person name="Kuo A."/>
            <person name="Yan J."/>
            <person name="Lipzen A."/>
            <person name="Nolan M."/>
            <person name="Labutti K."/>
            <person name="Barry K."/>
            <person name="Goldstein A."/>
            <person name="Labbe J."/>
            <person name="Schadt C."/>
            <person name="Tuskan G."/>
            <person name="Grigoriev I."/>
            <person name="Martin F."/>
            <person name="Vilgalys R."/>
            <person name="Bonito G."/>
        </authorList>
    </citation>
    <scope>NUCLEOTIDE SEQUENCE [LARGE SCALE GENOMIC DNA]</scope>
    <source>
        <strain evidence="2 3">AG-77</strain>
    </source>
</reference>
<evidence type="ECO:0000256" key="1">
    <source>
        <dbReference type="SAM" id="Phobius"/>
    </source>
</evidence>
<name>A0A197JS48_9FUNG</name>
<dbReference type="Proteomes" id="UP000078512">
    <property type="component" value="Unassembled WGS sequence"/>
</dbReference>
<dbReference type="AlphaFoldDB" id="A0A197JS48"/>
<feature type="transmembrane region" description="Helical" evidence="1">
    <location>
        <begin position="170"/>
        <end position="192"/>
    </location>
</feature>
<accession>A0A197JS48</accession>
<keyword evidence="1" id="KW-0812">Transmembrane</keyword>
<keyword evidence="1" id="KW-0472">Membrane</keyword>
<dbReference type="EMBL" id="KV442051">
    <property type="protein sequence ID" value="OAQ28102.1"/>
    <property type="molecule type" value="Genomic_DNA"/>
</dbReference>
<proteinExistence type="predicted"/>
<protein>
    <submittedName>
        <fullName evidence="2">Uncharacterized protein</fullName>
    </submittedName>
</protein>
<sequence length="195" mass="22226">MVLHGVYFFLHPCRTTFPCRFLFVLGIIKNNCQSLVPERNKTLSPSDLSNYQCTTKKEKKRKKHAHPYFSSTPPPSYCSPHPTPLPFLFSPILLIPPMLSASFFNPPFVCFTLQSLFLSLICVCLSLQLKDNSPLVFHSKGHTQNNTRIEVFLPPFPAPPILSHLASTNLFLPTLVFPPIFFFLLTTCAFFFSYH</sequence>
<gene>
    <name evidence="2" type="ORF">K457DRAFT_593732</name>
</gene>
<evidence type="ECO:0000313" key="2">
    <source>
        <dbReference type="EMBL" id="OAQ28102.1"/>
    </source>
</evidence>
<keyword evidence="3" id="KW-1185">Reference proteome</keyword>
<evidence type="ECO:0000313" key="3">
    <source>
        <dbReference type="Proteomes" id="UP000078512"/>
    </source>
</evidence>